<evidence type="ECO:0000313" key="1">
    <source>
        <dbReference type="EMBL" id="KAF5182632.1"/>
    </source>
</evidence>
<evidence type="ECO:0000313" key="2">
    <source>
        <dbReference type="Proteomes" id="UP000554482"/>
    </source>
</evidence>
<proteinExistence type="predicted"/>
<protein>
    <submittedName>
        <fullName evidence="1">Cellulose synthase-like protein</fullName>
    </submittedName>
</protein>
<dbReference type="EMBL" id="JABWDY010034496">
    <property type="protein sequence ID" value="KAF5182632.1"/>
    <property type="molecule type" value="Genomic_DNA"/>
</dbReference>
<reference evidence="1 2" key="1">
    <citation type="submission" date="2020-06" db="EMBL/GenBank/DDBJ databases">
        <title>Transcriptomic and genomic resources for Thalictrum thalictroides and T. hernandezii: Facilitating candidate gene discovery in an emerging model plant lineage.</title>
        <authorList>
            <person name="Arias T."/>
            <person name="Riano-Pachon D.M."/>
            <person name="Di Stilio V.S."/>
        </authorList>
    </citation>
    <scope>NUCLEOTIDE SEQUENCE [LARGE SCALE GENOMIC DNA]</scope>
    <source>
        <strain evidence="2">cv. WT478/WT964</strain>
        <tissue evidence="1">Leaves</tissue>
    </source>
</reference>
<comment type="caution">
    <text evidence="1">The sequence shown here is derived from an EMBL/GenBank/DDBJ whole genome shotgun (WGS) entry which is preliminary data.</text>
</comment>
<dbReference type="Proteomes" id="UP000554482">
    <property type="component" value="Unassembled WGS sequence"/>
</dbReference>
<dbReference type="OrthoDB" id="1707177at2759"/>
<organism evidence="1 2">
    <name type="scientific">Thalictrum thalictroides</name>
    <name type="common">Rue-anemone</name>
    <name type="synonym">Anemone thalictroides</name>
    <dbReference type="NCBI Taxonomy" id="46969"/>
    <lineage>
        <taxon>Eukaryota</taxon>
        <taxon>Viridiplantae</taxon>
        <taxon>Streptophyta</taxon>
        <taxon>Embryophyta</taxon>
        <taxon>Tracheophyta</taxon>
        <taxon>Spermatophyta</taxon>
        <taxon>Magnoliopsida</taxon>
        <taxon>Ranunculales</taxon>
        <taxon>Ranunculaceae</taxon>
        <taxon>Thalictroideae</taxon>
        <taxon>Thalictrum</taxon>
    </lineage>
</organism>
<gene>
    <name evidence="1" type="ORF">FRX31_027781</name>
</gene>
<keyword evidence="2" id="KW-1185">Reference proteome</keyword>
<name>A0A7J6VE82_THATH</name>
<accession>A0A7J6VE82</accession>
<sequence length="93" mass="9839">MAPSFDLFANEKLEGTPIVVVKMENPNWSMFELKDDLLLSGDKGREKNAKQLTSVLLLKAHKAAGCLASVASAMVGLTAAICRGVSSGRTDAC</sequence>
<dbReference type="AlphaFoldDB" id="A0A7J6VE82"/>